<name>A0A4R1HBB2_9GAMM</name>
<evidence type="ECO:0000256" key="1">
    <source>
        <dbReference type="ARBA" id="ARBA00038240"/>
    </source>
</evidence>
<keyword evidence="4" id="KW-1185">Reference proteome</keyword>
<dbReference type="RefSeq" id="WP_132971367.1">
    <property type="nucleotide sequence ID" value="NZ_SMFX01000001.1"/>
</dbReference>
<dbReference type="Proteomes" id="UP000295707">
    <property type="component" value="Unassembled WGS sequence"/>
</dbReference>
<dbReference type="EMBL" id="SMFX01000001">
    <property type="protein sequence ID" value="TCK17495.1"/>
    <property type="molecule type" value="Genomic_DNA"/>
</dbReference>
<dbReference type="SUPFAM" id="SSF56112">
    <property type="entry name" value="Protein kinase-like (PK-like)"/>
    <property type="match status" value="1"/>
</dbReference>
<sequence length="329" mass="37512">MNTFKVQASILSAQALQEQILSRYRLDSPVSCRLHKYGVNDTYRVNAADSLYFLRIYSLCYSEYAAIQREVRLLQALREQNVSVGCPVADRAGETIHHIQAPEGLRYAVLFSGGQGKQIDAKFESQMEALGAWVGRFHSAADDLNMPGVRGDMDIQRMVNRNVQSVLPRLLDREQDRDFLQTLAGQLTTKLSQLTGQSADTGIIHGDLHMDNAVFSDNQEITVFDFADSGIGWRLYDLGVALFLIRTRLQDTEQQDSAWKALLRGYRKHRYLPDEAARNVTLFVALKILWLLDFRTRVGDRHGDGWLNDEYYEAAFSRLRKIAQDLELF</sequence>
<dbReference type="Pfam" id="PF01636">
    <property type="entry name" value="APH"/>
    <property type="match status" value="1"/>
</dbReference>
<gene>
    <name evidence="3" type="ORF">DFR30_0725</name>
</gene>
<keyword evidence="3" id="KW-0418">Kinase</keyword>
<reference evidence="3 4" key="1">
    <citation type="submission" date="2019-03" db="EMBL/GenBank/DDBJ databases">
        <title>Genomic Encyclopedia of Type Strains, Phase IV (KMG-IV): sequencing the most valuable type-strain genomes for metagenomic binning, comparative biology and taxonomic classification.</title>
        <authorList>
            <person name="Goeker M."/>
        </authorList>
    </citation>
    <scope>NUCLEOTIDE SEQUENCE [LARGE SCALE GENOMIC DNA]</scope>
    <source>
        <strain evidence="3 4">DSM 19610</strain>
    </source>
</reference>
<feature type="domain" description="Aminoglycoside phosphotransferase" evidence="2">
    <location>
        <begin position="40"/>
        <end position="270"/>
    </location>
</feature>
<comment type="similarity">
    <text evidence="1">Belongs to the pseudomonas-type ThrB family.</text>
</comment>
<dbReference type="GO" id="GO:0019202">
    <property type="term" value="F:amino acid kinase activity"/>
    <property type="evidence" value="ECO:0007669"/>
    <property type="project" value="TreeGrafter"/>
</dbReference>
<organism evidence="3 4">
    <name type="scientific">Thiogranum longum</name>
    <dbReference type="NCBI Taxonomy" id="1537524"/>
    <lineage>
        <taxon>Bacteria</taxon>
        <taxon>Pseudomonadati</taxon>
        <taxon>Pseudomonadota</taxon>
        <taxon>Gammaproteobacteria</taxon>
        <taxon>Chromatiales</taxon>
        <taxon>Ectothiorhodospiraceae</taxon>
        <taxon>Thiogranum</taxon>
    </lineage>
</organism>
<comment type="caution">
    <text evidence="3">The sequence shown here is derived from an EMBL/GenBank/DDBJ whole genome shotgun (WGS) entry which is preliminary data.</text>
</comment>
<dbReference type="OrthoDB" id="9801052at2"/>
<dbReference type="InterPro" id="IPR011009">
    <property type="entry name" value="Kinase-like_dom_sf"/>
</dbReference>
<dbReference type="Gene3D" id="3.30.200.20">
    <property type="entry name" value="Phosphorylase Kinase, domain 1"/>
    <property type="match status" value="1"/>
</dbReference>
<dbReference type="Gene3D" id="3.90.1200.10">
    <property type="match status" value="1"/>
</dbReference>
<evidence type="ECO:0000259" key="2">
    <source>
        <dbReference type="Pfam" id="PF01636"/>
    </source>
</evidence>
<evidence type="ECO:0000313" key="4">
    <source>
        <dbReference type="Proteomes" id="UP000295707"/>
    </source>
</evidence>
<proteinExistence type="inferred from homology"/>
<dbReference type="PANTHER" id="PTHR21064:SF6">
    <property type="entry name" value="AMINOGLYCOSIDE PHOSPHOTRANSFERASE DOMAIN-CONTAINING PROTEIN"/>
    <property type="match status" value="1"/>
</dbReference>
<accession>A0A4R1HBB2</accession>
<dbReference type="AlphaFoldDB" id="A0A4R1HBB2"/>
<evidence type="ECO:0000313" key="3">
    <source>
        <dbReference type="EMBL" id="TCK17495.1"/>
    </source>
</evidence>
<protein>
    <submittedName>
        <fullName evidence="3">Ser/Thr protein kinase RdoA (MazF antagonist)</fullName>
    </submittedName>
</protein>
<dbReference type="InterPro" id="IPR002575">
    <property type="entry name" value="Aminoglycoside_PTrfase"/>
</dbReference>
<dbReference type="InterPro" id="IPR050249">
    <property type="entry name" value="Pseudomonas-type_ThrB"/>
</dbReference>
<dbReference type="PANTHER" id="PTHR21064">
    <property type="entry name" value="AMINOGLYCOSIDE PHOSPHOTRANSFERASE DOMAIN-CONTAINING PROTEIN-RELATED"/>
    <property type="match status" value="1"/>
</dbReference>
<keyword evidence="3" id="KW-0808">Transferase</keyword>